<reference evidence="6" key="2">
    <citation type="submission" date="2025-09" db="UniProtKB">
        <authorList>
            <consortium name="Ensembl"/>
        </authorList>
    </citation>
    <scope>IDENTIFICATION</scope>
</reference>
<reference evidence="6" key="1">
    <citation type="submission" date="2025-08" db="UniProtKB">
        <authorList>
            <consortium name="Ensembl"/>
        </authorList>
    </citation>
    <scope>IDENTIFICATION</scope>
</reference>
<evidence type="ECO:0000313" key="6">
    <source>
        <dbReference type="Ensembl" id="ENSMAMP00000039199.1"/>
    </source>
</evidence>
<feature type="coiled-coil region" evidence="3">
    <location>
        <begin position="18"/>
        <end position="63"/>
    </location>
</feature>
<feature type="region of interest" description="Disordered" evidence="4">
    <location>
        <begin position="431"/>
        <end position="452"/>
    </location>
</feature>
<dbReference type="PANTHER" id="PTHR18935">
    <property type="entry name" value="GOLGIN SUBFAMILY A MEMBER 4-LIKE ISOFORM X1"/>
    <property type="match status" value="1"/>
</dbReference>
<feature type="coiled-coil region" evidence="3">
    <location>
        <begin position="492"/>
        <end position="519"/>
    </location>
</feature>
<proteinExistence type="inferred from homology"/>
<dbReference type="Proteomes" id="UP000261640">
    <property type="component" value="Unplaced"/>
</dbReference>
<evidence type="ECO:0000256" key="4">
    <source>
        <dbReference type="SAM" id="MobiDB-lite"/>
    </source>
</evidence>
<dbReference type="GO" id="GO:0019900">
    <property type="term" value="F:kinase binding"/>
    <property type="evidence" value="ECO:0007669"/>
    <property type="project" value="InterPro"/>
</dbReference>
<dbReference type="PANTHER" id="PTHR18935:SF9">
    <property type="entry name" value="JANUS KINASE AND MICROTUBULE-INTERACTING PROTEIN 3"/>
    <property type="match status" value="1"/>
</dbReference>
<protein>
    <submittedName>
        <fullName evidence="6">Janus kinase and microtubule interacting protein 3</fullName>
    </submittedName>
</protein>
<accession>A0A7N9ARD5</accession>
<dbReference type="GO" id="GO:0008017">
    <property type="term" value="F:microtubule binding"/>
    <property type="evidence" value="ECO:0007669"/>
    <property type="project" value="InterPro"/>
</dbReference>
<sequence length="547" mass="63375">MSKRGTGGRWKGERPDAMATLQAANEELRAKLTDIQIELQQEKNKVRLEIRLEREKSQELKAEHHRATVAVTELKTKLHEEKQKELAVTRETLLRQHEMELMRVIKIKDGEIQRLNGLVLTLRDGSTDKVSTLLAEVEEARRTWEAERCRLQQEVQELRVSKRNFEEALTSAQQACQARTAELRSAHHQHQEELTRTKKDCEREIRRLMDEIKLKDRAVSVLDKALGLQAGHAHRLQLQTQAAEQQIAALRDAQRAGLNHPGHTPSPTPNPAPHIVSSSQEDRDTRRFQLKIAELSAVVRKLEDRNALLSEERNELLKRLRETESQFLPLLDKNKRLSRKNEEMALALRRLDNKLRFVTQENLEMVTMVTPTKHSLNREMEFLRLQVLEQQHIIDDLSKVLHLLLLLLQQQQIISNLFNVIETFYGYDEEGSADSDGSSLSFHTDRTPDTEPEEVCAREEAELRYCQLTQEYQALQRAYALLTETSGGNYDAEKEIKTREQLLNDISQYQTRVADLESALKQQGLDVKWVEEKQALYQRNLELVEKV</sequence>
<feature type="domain" description="Janus kinase and microtubule-interacting protein C-terminal" evidence="5">
    <location>
        <begin position="416"/>
        <end position="547"/>
    </location>
</feature>
<keyword evidence="7" id="KW-1185">Reference proteome</keyword>
<evidence type="ECO:0000256" key="2">
    <source>
        <dbReference type="ARBA" id="ARBA00023054"/>
    </source>
</evidence>
<evidence type="ECO:0000256" key="3">
    <source>
        <dbReference type="SAM" id="Coils"/>
    </source>
</evidence>
<evidence type="ECO:0000256" key="1">
    <source>
        <dbReference type="ARBA" id="ARBA00005239"/>
    </source>
</evidence>
<organism evidence="6 7">
    <name type="scientific">Mastacembelus armatus</name>
    <name type="common">zig-zag eel</name>
    <dbReference type="NCBI Taxonomy" id="205130"/>
    <lineage>
        <taxon>Eukaryota</taxon>
        <taxon>Metazoa</taxon>
        <taxon>Chordata</taxon>
        <taxon>Craniata</taxon>
        <taxon>Vertebrata</taxon>
        <taxon>Euteleostomi</taxon>
        <taxon>Actinopterygii</taxon>
        <taxon>Neopterygii</taxon>
        <taxon>Teleostei</taxon>
        <taxon>Neoteleostei</taxon>
        <taxon>Acanthomorphata</taxon>
        <taxon>Anabantaria</taxon>
        <taxon>Synbranchiformes</taxon>
        <taxon>Mastacembelidae</taxon>
        <taxon>Mastacembelus</taxon>
    </lineage>
</organism>
<dbReference type="Pfam" id="PF16034">
    <property type="entry name" value="JAKMIP_CC3"/>
    <property type="match status" value="1"/>
</dbReference>
<keyword evidence="2 3" id="KW-0175">Coiled coil</keyword>
<dbReference type="GeneTree" id="ENSGT00940000153713"/>
<feature type="region of interest" description="Disordered" evidence="4">
    <location>
        <begin position="256"/>
        <end position="283"/>
    </location>
</feature>
<dbReference type="AlphaFoldDB" id="A0A7N9ARD5"/>
<dbReference type="Ensembl" id="ENSMAMT00000053131.1">
    <property type="protein sequence ID" value="ENSMAMP00000039199.1"/>
    <property type="gene ID" value="ENSMAMG00000011002.2"/>
</dbReference>
<feature type="coiled-coil region" evidence="3">
    <location>
        <begin position="155"/>
        <end position="253"/>
    </location>
</feature>
<dbReference type="InterPro" id="IPR031994">
    <property type="entry name" value="JAKMIP_C"/>
</dbReference>
<name>A0A7N9ARD5_9TELE</name>
<dbReference type="InterPro" id="IPR024836">
    <property type="entry name" value="JAKMIP"/>
</dbReference>
<evidence type="ECO:0000313" key="7">
    <source>
        <dbReference type="Proteomes" id="UP000261640"/>
    </source>
</evidence>
<feature type="coiled-coil region" evidence="3">
    <location>
        <begin position="292"/>
        <end position="361"/>
    </location>
</feature>
<evidence type="ECO:0000259" key="5">
    <source>
        <dbReference type="Pfam" id="PF16034"/>
    </source>
</evidence>
<comment type="similarity">
    <text evidence="1">Belongs to the JAKMIP family.</text>
</comment>
<feature type="compositionally biased region" description="Basic and acidic residues" evidence="4">
    <location>
        <begin position="443"/>
        <end position="452"/>
    </location>
</feature>